<sequence length="104" mass="11544">MSISCRSTILSTGLTNETCFENEGTVDSASPVEKVGQRQTNGLTKPQNSFVARVPGRRNNSRPPALVSARILQPRQPLNGLTQARARNYPHSNSRERRHDDCKL</sequence>
<gene>
    <name evidence="2" type="ORF">PXEA_LOCUS30065</name>
</gene>
<proteinExistence type="predicted"/>
<dbReference type="AlphaFoldDB" id="A0A3S5FG87"/>
<organism evidence="2 3">
    <name type="scientific">Protopolystoma xenopodis</name>
    <dbReference type="NCBI Taxonomy" id="117903"/>
    <lineage>
        <taxon>Eukaryota</taxon>
        <taxon>Metazoa</taxon>
        <taxon>Spiralia</taxon>
        <taxon>Lophotrochozoa</taxon>
        <taxon>Platyhelminthes</taxon>
        <taxon>Monogenea</taxon>
        <taxon>Polyopisthocotylea</taxon>
        <taxon>Polystomatidea</taxon>
        <taxon>Polystomatidae</taxon>
        <taxon>Protopolystoma</taxon>
    </lineage>
</organism>
<evidence type="ECO:0000313" key="2">
    <source>
        <dbReference type="EMBL" id="VEL36625.1"/>
    </source>
</evidence>
<feature type="compositionally biased region" description="Polar residues" evidence="1">
    <location>
        <begin position="37"/>
        <end position="50"/>
    </location>
</feature>
<dbReference type="EMBL" id="CAAALY010252740">
    <property type="protein sequence ID" value="VEL36625.1"/>
    <property type="molecule type" value="Genomic_DNA"/>
</dbReference>
<feature type="region of interest" description="Disordered" evidence="1">
    <location>
        <begin position="24"/>
        <end position="104"/>
    </location>
</feature>
<evidence type="ECO:0000313" key="3">
    <source>
        <dbReference type="Proteomes" id="UP000784294"/>
    </source>
</evidence>
<name>A0A3S5FG87_9PLAT</name>
<protein>
    <submittedName>
        <fullName evidence="2">Uncharacterized protein</fullName>
    </submittedName>
</protein>
<reference evidence="2" key="1">
    <citation type="submission" date="2018-11" db="EMBL/GenBank/DDBJ databases">
        <authorList>
            <consortium name="Pathogen Informatics"/>
        </authorList>
    </citation>
    <scope>NUCLEOTIDE SEQUENCE</scope>
</reference>
<feature type="compositionally biased region" description="Basic and acidic residues" evidence="1">
    <location>
        <begin position="93"/>
        <end position="104"/>
    </location>
</feature>
<keyword evidence="3" id="KW-1185">Reference proteome</keyword>
<comment type="caution">
    <text evidence="2">The sequence shown here is derived from an EMBL/GenBank/DDBJ whole genome shotgun (WGS) entry which is preliminary data.</text>
</comment>
<accession>A0A3S5FG87</accession>
<dbReference type="Proteomes" id="UP000784294">
    <property type="component" value="Unassembled WGS sequence"/>
</dbReference>
<evidence type="ECO:0000256" key="1">
    <source>
        <dbReference type="SAM" id="MobiDB-lite"/>
    </source>
</evidence>